<feature type="transmembrane region" description="Helical" evidence="1">
    <location>
        <begin position="64"/>
        <end position="90"/>
    </location>
</feature>
<dbReference type="InterPro" id="IPR018723">
    <property type="entry name" value="DUF2254_membrane"/>
</dbReference>
<feature type="transmembrane region" description="Helical" evidence="1">
    <location>
        <begin position="21"/>
        <end position="44"/>
    </location>
</feature>
<keyword evidence="3" id="KW-1185">Reference proteome</keyword>
<feature type="transmembrane region" description="Helical" evidence="1">
    <location>
        <begin position="142"/>
        <end position="165"/>
    </location>
</feature>
<accession>A0A7W7PLF4</accession>
<feature type="transmembrane region" description="Helical" evidence="1">
    <location>
        <begin position="111"/>
        <end position="130"/>
    </location>
</feature>
<keyword evidence="1" id="KW-1133">Transmembrane helix</keyword>
<gene>
    <name evidence="2" type="ORF">FHS39_003278</name>
</gene>
<reference evidence="2 3" key="1">
    <citation type="submission" date="2020-08" db="EMBL/GenBank/DDBJ databases">
        <title>Genomic Encyclopedia of Type Strains, Phase III (KMG-III): the genomes of soil and plant-associated and newly described type strains.</title>
        <authorList>
            <person name="Whitman W."/>
        </authorList>
    </citation>
    <scope>NUCLEOTIDE SEQUENCE [LARGE SCALE GENOMIC DNA]</scope>
    <source>
        <strain evidence="2 3">CECT 3266</strain>
    </source>
</reference>
<keyword evidence="1" id="KW-0812">Transmembrane</keyword>
<dbReference type="AlphaFoldDB" id="A0A7W7PLF4"/>
<protein>
    <submittedName>
        <fullName evidence="2">Putative membrane protein</fullName>
    </submittedName>
</protein>
<evidence type="ECO:0000256" key="1">
    <source>
        <dbReference type="SAM" id="Phobius"/>
    </source>
</evidence>
<dbReference type="RefSeq" id="WP_184350054.1">
    <property type="nucleotide sequence ID" value="NZ_JACHJH010000004.1"/>
</dbReference>
<dbReference type="Proteomes" id="UP000556084">
    <property type="component" value="Unassembled WGS sequence"/>
</dbReference>
<proteinExistence type="predicted"/>
<evidence type="ECO:0000313" key="2">
    <source>
        <dbReference type="EMBL" id="MBB4894244.1"/>
    </source>
</evidence>
<name>A0A7W7PLF4_9ACTN</name>
<sequence>MRPVRRGARATALAEYLHGALWVLPATAAALALVAGSLLARVRIPQGSVLHPLAFAGTADDARQVLITIASTIVTVIALVLGLTIVTLQLASTQFSPRLLRNFLRDRPNQVVLATFVATFAYSTAGLYTVRATGGADFPRLAVTGAIALIFLSLGMLVFFVHHIVHSIKIDTIMTSVAEIVGRAVRTYTPEGPGVDRTGPVPPPHALALPAARSGYLQTIHLELLLETAAGQDAVVAIVSRVGDHVVAGTAPLALVWSRRGGPPGNATALARAVQRAVQIGPERTLQQDVLFGIRQLVDIALRALSPAVNDPYTGVQTLDRLSVIISVLGGRTLGDDIRTDREGVVRVSAAGPAFADCLDLACGQIRRYGAGEPAVCLALLRLLTTAAASVTDPYRRAAVTDQARLVLADAESRITRPADREAVRELGTRLVSSMPTGPAADGQ</sequence>
<comment type="caution">
    <text evidence="2">The sequence shown here is derived from an EMBL/GenBank/DDBJ whole genome shotgun (WGS) entry which is preliminary data.</text>
</comment>
<dbReference type="EMBL" id="JACHJH010000004">
    <property type="protein sequence ID" value="MBB4894244.1"/>
    <property type="molecule type" value="Genomic_DNA"/>
</dbReference>
<keyword evidence="1" id="KW-0472">Membrane</keyword>
<dbReference type="Pfam" id="PF10011">
    <property type="entry name" value="DUF2254"/>
    <property type="match status" value="1"/>
</dbReference>
<organism evidence="2 3">
    <name type="scientific">Streptomyces olivoverticillatus</name>
    <dbReference type="NCBI Taxonomy" id="66427"/>
    <lineage>
        <taxon>Bacteria</taxon>
        <taxon>Bacillati</taxon>
        <taxon>Actinomycetota</taxon>
        <taxon>Actinomycetes</taxon>
        <taxon>Kitasatosporales</taxon>
        <taxon>Streptomycetaceae</taxon>
        <taxon>Streptomyces</taxon>
    </lineage>
</organism>
<evidence type="ECO:0000313" key="3">
    <source>
        <dbReference type="Proteomes" id="UP000556084"/>
    </source>
</evidence>